<dbReference type="AlphaFoldDB" id="A0A0C9SWH7"/>
<organism evidence="8 9">
    <name type="scientific">Plicaturopsis crispa FD-325 SS-3</name>
    <dbReference type="NCBI Taxonomy" id="944288"/>
    <lineage>
        <taxon>Eukaryota</taxon>
        <taxon>Fungi</taxon>
        <taxon>Dikarya</taxon>
        <taxon>Basidiomycota</taxon>
        <taxon>Agaricomycotina</taxon>
        <taxon>Agaricomycetes</taxon>
        <taxon>Agaricomycetidae</taxon>
        <taxon>Amylocorticiales</taxon>
        <taxon>Amylocorticiaceae</taxon>
        <taxon>Plicatura</taxon>
        <taxon>Plicaturopsis crispa</taxon>
    </lineage>
</organism>
<dbReference type="PANTHER" id="PTHR23502:SF173">
    <property type="entry name" value="MFS-MULTIDRUG-RESISTANCE TRANSPORTER-RELATED"/>
    <property type="match status" value="1"/>
</dbReference>
<evidence type="ECO:0000256" key="1">
    <source>
        <dbReference type="ARBA" id="ARBA00004141"/>
    </source>
</evidence>
<dbReference type="EMBL" id="KN832574">
    <property type="protein sequence ID" value="KII83705.1"/>
    <property type="molecule type" value="Genomic_DNA"/>
</dbReference>
<keyword evidence="9" id="KW-1185">Reference proteome</keyword>
<feature type="transmembrane region" description="Helical" evidence="6">
    <location>
        <begin position="406"/>
        <end position="430"/>
    </location>
</feature>
<feature type="transmembrane region" description="Helical" evidence="6">
    <location>
        <begin position="379"/>
        <end position="400"/>
    </location>
</feature>
<dbReference type="GO" id="GO:0005886">
    <property type="term" value="C:plasma membrane"/>
    <property type="evidence" value="ECO:0007669"/>
    <property type="project" value="TreeGrafter"/>
</dbReference>
<evidence type="ECO:0000313" key="8">
    <source>
        <dbReference type="EMBL" id="KII83705.1"/>
    </source>
</evidence>
<dbReference type="InterPro" id="IPR011701">
    <property type="entry name" value="MFS"/>
</dbReference>
<feature type="transmembrane region" description="Helical" evidence="6">
    <location>
        <begin position="66"/>
        <end position="85"/>
    </location>
</feature>
<sequence length="547" mass="59948">MSAVVRKSGAPSDADTIFEQDGSVRSVRIAAHPDPGPEKNTVDPYQVTFDENDPENPKSWSRAKRWYLTGLGGMFVLNATFASSAPSGIALDMIKEFHMSIEVGTLTIALFVAGYCVGPLVWGPLSEQYGRRIPFLISFFVYTLFQVGCALSKNTGSMLVLRFLGGTFAAAPLTNSGALMSDIWDADTRGKALALFSLAPFAGPALGPTVAGFISVRGVSWRWVFWVLALFAGTCWVAILLTLPETYAPTILVAKARRLRKDTGDARYYAPMERAPQVALRQRVSNILLRPFRIMFREPMLLAINTYLSFVYGCVYLLFEAFPIVFTRGHGFNAGVSGLMFLPIAVGGAFAVLGYLVIFNPRYERESKRRAPSPVPPEFRLEMTLFASPIFVVSFFWFAWTSAPTISFWAPLMAAGCMGFSISWIFLALLNYIVDAYLFVAASALASNTVLRSLAGAAFPLFATQMYDALGTQWASSLIGFVALALMPIPLVLIRYGPHLRQHSRYAPTKMMPASAVQPDAEAAEEAEAAEIAEERRERLGAEKSAV</sequence>
<feature type="transmembrane region" description="Helical" evidence="6">
    <location>
        <begin position="300"/>
        <end position="319"/>
    </location>
</feature>
<dbReference type="Pfam" id="PF07690">
    <property type="entry name" value="MFS_1"/>
    <property type="match status" value="1"/>
</dbReference>
<dbReference type="HOGENOM" id="CLU_008455_11_6_1"/>
<feature type="compositionally biased region" description="Basic and acidic residues" evidence="5">
    <location>
        <begin position="533"/>
        <end position="547"/>
    </location>
</feature>
<feature type="region of interest" description="Disordered" evidence="5">
    <location>
        <begin position="525"/>
        <end position="547"/>
    </location>
</feature>
<dbReference type="OrthoDB" id="9986881at2759"/>
<evidence type="ECO:0000256" key="5">
    <source>
        <dbReference type="SAM" id="MobiDB-lite"/>
    </source>
</evidence>
<feature type="domain" description="Major facilitator superfamily (MFS) profile" evidence="7">
    <location>
        <begin position="66"/>
        <end position="500"/>
    </location>
</feature>
<evidence type="ECO:0000256" key="3">
    <source>
        <dbReference type="ARBA" id="ARBA00022989"/>
    </source>
</evidence>
<dbReference type="GO" id="GO:0022857">
    <property type="term" value="F:transmembrane transporter activity"/>
    <property type="evidence" value="ECO:0007669"/>
    <property type="project" value="InterPro"/>
</dbReference>
<dbReference type="Proteomes" id="UP000053263">
    <property type="component" value="Unassembled WGS sequence"/>
</dbReference>
<feature type="transmembrane region" description="Helical" evidence="6">
    <location>
        <begin position="339"/>
        <end position="358"/>
    </location>
</feature>
<dbReference type="PANTHER" id="PTHR23502">
    <property type="entry name" value="MAJOR FACILITATOR SUPERFAMILY"/>
    <property type="match status" value="1"/>
</dbReference>
<dbReference type="FunFam" id="1.20.1250.20:FF:000011">
    <property type="entry name" value="MFS multidrug transporter, putative"/>
    <property type="match status" value="1"/>
</dbReference>
<dbReference type="CDD" id="cd17323">
    <property type="entry name" value="MFS_Tpo1_MDR_like"/>
    <property type="match status" value="1"/>
</dbReference>
<feature type="transmembrane region" description="Helical" evidence="6">
    <location>
        <begin position="223"/>
        <end position="243"/>
    </location>
</feature>
<evidence type="ECO:0000259" key="7">
    <source>
        <dbReference type="PROSITE" id="PS50850"/>
    </source>
</evidence>
<feature type="transmembrane region" description="Helical" evidence="6">
    <location>
        <begin position="97"/>
        <end position="121"/>
    </location>
</feature>
<gene>
    <name evidence="8" type="ORF">PLICRDRAFT_58175</name>
</gene>
<feature type="transmembrane region" description="Helical" evidence="6">
    <location>
        <begin position="159"/>
        <end position="180"/>
    </location>
</feature>
<comment type="subcellular location">
    <subcellularLocation>
        <location evidence="1">Membrane</location>
        <topology evidence="1">Multi-pass membrane protein</topology>
    </subcellularLocation>
</comment>
<evidence type="ECO:0000256" key="4">
    <source>
        <dbReference type="ARBA" id="ARBA00023136"/>
    </source>
</evidence>
<dbReference type="InterPro" id="IPR036259">
    <property type="entry name" value="MFS_trans_sf"/>
</dbReference>
<reference evidence="8 9" key="1">
    <citation type="submission" date="2014-06" db="EMBL/GenBank/DDBJ databases">
        <title>Evolutionary Origins and Diversification of the Mycorrhizal Mutualists.</title>
        <authorList>
            <consortium name="DOE Joint Genome Institute"/>
            <consortium name="Mycorrhizal Genomics Consortium"/>
            <person name="Kohler A."/>
            <person name="Kuo A."/>
            <person name="Nagy L.G."/>
            <person name="Floudas D."/>
            <person name="Copeland A."/>
            <person name="Barry K.W."/>
            <person name="Cichocki N."/>
            <person name="Veneault-Fourrey C."/>
            <person name="LaButti K."/>
            <person name="Lindquist E.A."/>
            <person name="Lipzen A."/>
            <person name="Lundell T."/>
            <person name="Morin E."/>
            <person name="Murat C."/>
            <person name="Riley R."/>
            <person name="Ohm R."/>
            <person name="Sun H."/>
            <person name="Tunlid A."/>
            <person name="Henrissat B."/>
            <person name="Grigoriev I.V."/>
            <person name="Hibbett D.S."/>
            <person name="Martin F."/>
        </authorList>
    </citation>
    <scope>NUCLEOTIDE SEQUENCE [LARGE SCALE GENOMIC DNA]</scope>
    <source>
        <strain evidence="8 9">FD-325 SS-3</strain>
    </source>
</reference>
<feature type="transmembrane region" description="Helical" evidence="6">
    <location>
        <begin position="133"/>
        <end position="153"/>
    </location>
</feature>
<feature type="transmembrane region" description="Helical" evidence="6">
    <location>
        <begin position="474"/>
        <end position="496"/>
    </location>
</feature>
<proteinExistence type="predicted"/>
<feature type="region of interest" description="Disordered" evidence="5">
    <location>
        <begin position="1"/>
        <end position="57"/>
    </location>
</feature>
<protein>
    <recommendedName>
        <fullName evidence="7">Major facilitator superfamily (MFS) profile domain-containing protein</fullName>
    </recommendedName>
</protein>
<name>A0A0C9SWH7_PLICR</name>
<evidence type="ECO:0000256" key="6">
    <source>
        <dbReference type="SAM" id="Phobius"/>
    </source>
</evidence>
<keyword evidence="2 6" id="KW-0812">Transmembrane</keyword>
<dbReference type="SUPFAM" id="SSF103473">
    <property type="entry name" value="MFS general substrate transporter"/>
    <property type="match status" value="1"/>
</dbReference>
<dbReference type="PROSITE" id="PS50850">
    <property type="entry name" value="MFS"/>
    <property type="match status" value="1"/>
</dbReference>
<dbReference type="Gene3D" id="1.20.1250.20">
    <property type="entry name" value="MFS general substrate transporter like domains"/>
    <property type="match status" value="1"/>
</dbReference>
<keyword evidence="3 6" id="KW-1133">Transmembrane helix</keyword>
<dbReference type="InterPro" id="IPR020846">
    <property type="entry name" value="MFS_dom"/>
</dbReference>
<evidence type="ECO:0000256" key="2">
    <source>
        <dbReference type="ARBA" id="ARBA00022692"/>
    </source>
</evidence>
<evidence type="ECO:0000313" key="9">
    <source>
        <dbReference type="Proteomes" id="UP000053263"/>
    </source>
</evidence>
<keyword evidence="4 6" id="KW-0472">Membrane</keyword>
<feature type="transmembrane region" description="Helical" evidence="6">
    <location>
        <begin position="192"/>
        <end position="211"/>
    </location>
</feature>
<feature type="transmembrane region" description="Helical" evidence="6">
    <location>
        <begin position="437"/>
        <end position="462"/>
    </location>
</feature>
<accession>A0A0C9SWH7</accession>